<sequence>MARTPRTTRRTPAAPDTPRAPGREEAWDPARLDDQRGRTVVVTGATSGIGYFAAEQLAGAGARVVLAGRSPARLRTARAAILEQVPGAAVDEVVVDLASRASVAGAAAELAGLDRIDGLLLNGGSMAMKASETTEDGLPMQLGTHVVANVALVAGTLPLLLRTGRDTGVPARIVHTSTGFVERLRRPLTDALRTSGFGLVAYTRAKALTEVFGFELDRRLRAAGEPVHSLVVRPGVGVDARTPRRAGVRDETVPGRRNPYTPWAQGKDAAAWPAVRALTDPRARGGELYVPENGVRGVPVRGEPRALAAPDRVGHLWRQLEDLAGVTVPVPGAGSPG</sequence>
<dbReference type="RefSeq" id="WP_084737182.1">
    <property type="nucleotide sequence ID" value="NZ_FQZK01000006.1"/>
</dbReference>
<dbReference type="GO" id="GO:0016491">
    <property type="term" value="F:oxidoreductase activity"/>
    <property type="evidence" value="ECO:0007669"/>
    <property type="project" value="UniProtKB-KW"/>
</dbReference>
<evidence type="ECO:0000313" key="5">
    <source>
        <dbReference type="Proteomes" id="UP000184452"/>
    </source>
</evidence>
<dbReference type="Proteomes" id="UP000184452">
    <property type="component" value="Unassembled WGS sequence"/>
</dbReference>
<evidence type="ECO:0000256" key="1">
    <source>
        <dbReference type="ARBA" id="ARBA00006484"/>
    </source>
</evidence>
<dbReference type="PANTHER" id="PTHR24320:SF148">
    <property type="entry name" value="NAD(P)-BINDING ROSSMANN-FOLD SUPERFAMILY PROTEIN"/>
    <property type="match status" value="1"/>
</dbReference>
<dbReference type="AlphaFoldDB" id="A0A1M6JE41"/>
<keyword evidence="5" id="KW-1185">Reference proteome</keyword>
<reference evidence="4 5" key="1">
    <citation type="submission" date="2016-11" db="EMBL/GenBank/DDBJ databases">
        <authorList>
            <person name="Jaros S."/>
            <person name="Januszkiewicz K."/>
            <person name="Wedrychowicz H."/>
        </authorList>
    </citation>
    <scope>NUCLEOTIDE SEQUENCE [LARGE SCALE GENOMIC DNA]</scope>
    <source>
        <strain evidence="4 5">CGMCC 4.5723</strain>
    </source>
</reference>
<feature type="region of interest" description="Disordered" evidence="3">
    <location>
        <begin position="1"/>
        <end position="32"/>
    </location>
</feature>
<dbReference type="InterPro" id="IPR002347">
    <property type="entry name" value="SDR_fam"/>
</dbReference>
<name>A0A1M6JE41_9ACTN</name>
<dbReference type="Pfam" id="PF00106">
    <property type="entry name" value="adh_short"/>
    <property type="match status" value="1"/>
</dbReference>
<evidence type="ECO:0000256" key="2">
    <source>
        <dbReference type="ARBA" id="ARBA00023002"/>
    </source>
</evidence>
<dbReference type="SUPFAM" id="SSF51735">
    <property type="entry name" value="NAD(P)-binding Rossmann-fold domains"/>
    <property type="match status" value="1"/>
</dbReference>
<dbReference type="EMBL" id="FQZK01000006">
    <property type="protein sequence ID" value="SHJ44977.1"/>
    <property type="molecule type" value="Genomic_DNA"/>
</dbReference>
<organism evidence="4 5">
    <name type="scientific">Nocardiopsis flavescens</name>
    <dbReference type="NCBI Taxonomy" id="758803"/>
    <lineage>
        <taxon>Bacteria</taxon>
        <taxon>Bacillati</taxon>
        <taxon>Actinomycetota</taxon>
        <taxon>Actinomycetes</taxon>
        <taxon>Streptosporangiales</taxon>
        <taxon>Nocardiopsidaceae</taxon>
        <taxon>Nocardiopsis</taxon>
    </lineage>
</organism>
<dbReference type="OrthoDB" id="4577644at2"/>
<dbReference type="PANTHER" id="PTHR24320">
    <property type="entry name" value="RETINOL DEHYDROGENASE"/>
    <property type="match status" value="1"/>
</dbReference>
<accession>A0A1M6JE41</accession>
<dbReference type="STRING" id="758803.SAMN05421803_106100"/>
<dbReference type="Gene3D" id="3.40.50.720">
    <property type="entry name" value="NAD(P)-binding Rossmann-like Domain"/>
    <property type="match status" value="1"/>
</dbReference>
<proteinExistence type="inferred from homology"/>
<feature type="compositionally biased region" description="Low complexity" evidence="3">
    <location>
        <begin position="1"/>
        <end position="20"/>
    </location>
</feature>
<dbReference type="InterPro" id="IPR036291">
    <property type="entry name" value="NAD(P)-bd_dom_sf"/>
</dbReference>
<evidence type="ECO:0000313" key="4">
    <source>
        <dbReference type="EMBL" id="SHJ44977.1"/>
    </source>
</evidence>
<gene>
    <name evidence="4" type="ORF">SAMN05421803_106100</name>
</gene>
<keyword evidence="2" id="KW-0560">Oxidoreductase</keyword>
<protein>
    <submittedName>
        <fullName evidence="4">Short chain dehydrogenase</fullName>
    </submittedName>
</protein>
<evidence type="ECO:0000256" key="3">
    <source>
        <dbReference type="SAM" id="MobiDB-lite"/>
    </source>
</evidence>
<feature type="compositionally biased region" description="Basic and acidic residues" evidence="3">
    <location>
        <begin position="21"/>
        <end position="32"/>
    </location>
</feature>
<comment type="similarity">
    <text evidence="1">Belongs to the short-chain dehydrogenases/reductases (SDR) family.</text>
</comment>